<dbReference type="PANTHER" id="PTHR10353:SF36">
    <property type="entry name" value="LP05116P"/>
    <property type="match status" value="1"/>
</dbReference>
<feature type="active site" description="Nucleophile" evidence="9">
    <location>
        <position position="355"/>
    </location>
</feature>
<dbReference type="EMBL" id="DTFV01000006">
    <property type="protein sequence ID" value="HGI29776.1"/>
    <property type="molecule type" value="Genomic_DNA"/>
</dbReference>
<dbReference type="Gene3D" id="3.20.20.80">
    <property type="entry name" value="Glycosidases"/>
    <property type="match status" value="1"/>
</dbReference>
<evidence type="ECO:0000256" key="10">
    <source>
        <dbReference type="PIRSR" id="PIRSR617736-2"/>
    </source>
</evidence>
<evidence type="ECO:0000256" key="1">
    <source>
        <dbReference type="ARBA" id="ARBA00000448"/>
    </source>
</evidence>
<sequence>MGYLGYFPKDFLFGVATASYQIEGAWNEDGKGESIWDRFAHTPGNILDGTTGDVACDHYHRFVEDVALMRELGVSAYRFSISWPRVLPSGKGAVNEKGLAFYRRLIEKLKEVGIKPVVTLYHWDLPQALQDRGGWENEETIEAFAEYARLLFTTFKDDVHLWITHNEPWVVAFIGNYEGRHAPGKRDFQAALRVARNLLLSHGHAVRVFREVSPEGAIGITLNLSPVHPLTEEQEDKEAAQRFDGYLNRFFLDPLFRGQFPEDMLAFYRKKGFTLEPFTEEERALVAQPLDFLGINYYSRHVVQKGGEPVLETREHQNPYVERSDMGWEVYPRGIYEIVERVTKEYQPQAIHITENGFAFPDTLQNGTINDERRIAYLRDHLLWLYQALEAGYPVKGYFVWSIMDNFEWAFGFSKRFGLVYVDYTTQQRIPKRSFFFYREVIRRRSIR</sequence>
<protein>
    <recommendedName>
        <fullName evidence="3 11">Beta-glucosidase</fullName>
        <ecNumber evidence="3 11">3.2.1.21</ecNumber>
    </recommendedName>
</protein>
<dbReference type="AlphaFoldDB" id="A0A7V3YFA4"/>
<keyword evidence="7 11" id="KW-0326">Glycosidase</keyword>
<reference evidence="12" key="1">
    <citation type="journal article" date="2020" name="mSystems">
        <title>Genome- and Community-Level Interaction Insights into Carbon Utilization and Element Cycling Functions of Hydrothermarchaeota in Hydrothermal Sediment.</title>
        <authorList>
            <person name="Zhou Z."/>
            <person name="Liu Y."/>
            <person name="Xu W."/>
            <person name="Pan J."/>
            <person name="Luo Z.H."/>
            <person name="Li M."/>
        </authorList>
    </citation>
    <scope>NUCLEOTIDE SEQUENCE [LARGE SCALE GENOMIC DNA]</scope>
    <source>
        <strain evidence="12">SpSt-747</strain>
    </source>
</reference>
<dbReference type="PRINTS" id="PR00131">
    <property type="entry name" value="GLHYDRLASE1"/>
</dbReference>
<feature type="binding site" evidence="10">
    <location>
        <position position="401"/>
    </location>
    <ligand>
        <name>substrate</name>
    </ligand>
</feature>
<dbReference type="SUPFAM" id="SSF51445">
    <property type="entry name" value="(Trans)glycosidases"/>
    <property type="match status" value="1"/>
</dbReference>
<feature type="binding site" evidence="10">
    <location>
        <position position="166"/>
    </location>
    <ligand>
        <name>substrate</name>
    </ligand>
</feature>
<keyword evidence="8" id="KW-0624">Polysaccharide degradation</keyword>
<dbReference type="PROSITE" id="PS00653">
    <property type="entry name" value="GLYCOSYL_HYDROL_F1_2"/>
    <property type="match status" value="1"/>
</dbReference>
<evidence type="ECO:0000256" key="7">
    <source>
        <dbReference type="ARBA" id="ARBA00023295"/>
    </source>
</evidence>
<comment type="catalytic activity">
    <reaction evidence="1 11">
        <text>Hydrolysis of terminal, non-reducing beta-D-glucosyl residues with release of beta-D-glucose.</text>
        <dbReference type="EC" id="3.2.1.21"/>
    </reaction>
</comment>
<feature type="binding site" evidence="10">
    <location>
        <position position="122"/>
    </location>
    <ligand>
        <name>substrate</name>
    </ligand>
</feature>
<evidence type="ECO:0000256" key="11">
    <source>
        <dbReference type="RuleBase" id="RU361175"/>
    </source>
</evidence>
<feature type="binding site" evidence="10">
    <location>
        <begin position="408"/>
        <end position="409"/>
    </location>
    <ligand>
        <name>substrate</name>
    </ligand>
</feature>
<name>A0A7V3YFA4_9BACT</name>
<evidence type="ECO:0000256" key="8">
    <source>
        <dbReference type="ARBA" id="ARBA00023326"/>
    </source>
</evidence>
<comment type="caution">
    <text evidence="12">The sequence shown here is derived from an EMBL/GenBank/DDBJ whole genome shotgun (WGS) entry which is preliminary data.</text>
</comment>
<dbReference type="GO" id="GO:0030245">
    <property type="term" value="P:cellulose catabolic process"/>
    <property type="evidence" value="ECO:0007669"/>
    <property type="project" value="UniProtKB-KW"/>
</dbReference>
<dbReference type="GO" id="GO:0005829">
    <property type="term" value="C:cytosol"/>
    <property type="evidence" value="ECO:0007669"/>
    <property type="project" value="TreeGrafter"/>
</dbReference>
<keyword evidence="5" id="KW-0136">Cellulose degradation</keyword>
<dbReference type="NCBIfam" id="TIGR03356">
    <property type="entry name" value="BGL"/>
    <property type="match status" value="1"/>
</dbReference>
<evidence type="ECO:0000256" key="5">
    <source>
        <dbReference type="ARBA" id="ARBA00023001"/>
    </source>
</evidence>
<feature type="binding site" evidence="10">
    <location>
        <position position="21"/>
    </location>
    <ligand>
        <name>substrate</name>
    </ligand>
</feature>
<evidence type="ECO:0000256" key="9">
    <source>
        <dbReference type="PIRSR" id="PIRSR617736-1"/>
    </source>
</evidence>
<dbReference type="InterPro" id="IPR017736">
    <property type="entry name" value="Glyco_hydro_1_beta-glucosidase"/>
</dbReference>
<evidence type="ECO:0000313" key="12">
    <source>
        <dbReference type="EMBL" id="HGI29776.1"/>
    </source>
</evidence>
<feature type="binding site" evidence="10">
    <location>
        <position position="298"/>
    </location>
    <ligand>
        <name>substrate</name>
    </ligand>
</feature>
<dbReference type="InterPro" id="IPR001360">
    <property type="entry name" value="Glyco_hydro_1"/>
</dbReference>
<dbReference type="InterPro" id="IPR033132">
    <property type="entry name" value="GH_1_N_CS"/>
</dbReference>
<organism evidence="12">
    <name type="scientific">Candidatus Caldatribacterium californiense</name>
    <dbReference type="NCBI Taxonomy" id="1454726"/>
    <lineage>
        <taxon>Bacteria</taxon>
        <taxon>Pseudomonadati</taxon>
        <taxon>Atribacterota</taxon>
        <taxon>Atribacteria</taxon>
        <taxon>Atribacterales</taxon>
        <taxon>Candidatus Caldatribacteriaceae</taxon>
        <taxon>Candidatus Caldatribacterium</taxon>
    </lineage>
</organism>
<keyword evidence="6" id="KW-0119">Carbohydrate metabolism</keyword>
<dbReference type="InterPro" id="IPR017853">
    <property type="entry name" value="GH"/>
</dbReference>
<comment type="similarity">
    <text evidence="2 11">Belongs to the glycosyl hydrolase 1 family.</text>
</comment>
<evidence type="ECO:0000256" key="4">
    <source>
        <dbReference type="ARBA" id="ARBA00022801"/>
    </source>
</evidence>
<dbReference type="FunFam" id="3.20.20.80:FF:000004">
    <property type="entry name" value="Beta-glucosidase 6-phospho-beta-glucosidase"/>
    <property type="match status" value="1"/>
</dbReference>
<dbReference type="PANTHER" id="PTHR10353">
    <property type="entry name" value="GLYCOSYL HYDROLASE"/>
    <property type="match status" value="1"/>
</dbReference>
<evidence type="ECO:0000256" key="3">
    <source>
        <dbReference type="ARBA" id="ARBA00012744"/>
    </source>
</evidence>
<dbReference type="GO" id="GO:0008422">
    <property type="term" value="F:beta-glucosidase activity"/>
    <property type="evidence" value="ECO:0007669"/>
    <property type="project" value="UniProtKB-EC"/>
</dbReference>
<feature type="active site" description="Proton donor" evidence="9">
    <location>
        <position position="167"/>
    </location>
</feature>
<evidence type="ECO:0000256" key="6">
    <source>
        <dbReference type="ARBA" id="ARBA00023277"/>
    </source>
</evidence>
<evidence type="ECO:0000256" key="2">
    <source>
        <dbReference type="ARBA" id="ARBA00010838"/>
    </source>
</evidence>
<accession>A0A7V3YFA4</accession>
<proteinExistence type="inferred from homology"/>
<dbReference type="Pfam" id="PF00232">
    <property type="entry name" value="Glyco_hydro_1"/>
    <property type="match status" value="1"/>
</dbReference>
<gene>
    <name evidence="12" type="ORF">ENV30_00410</name>
</gene>
<keyword evidence="4 11" id="KW-0378">Hydrolase</keyword>
<dbReference type="EC" id="3.2.1.21" evidence="3 11"/>